<evidence type="ECO:0000256" key="3">
    <source>
        <dbReference type="ARBA" id="ARBA00006052"/>
    </source>
</evidence>
<organism evidence="13 14">
    <name type="scientific">Ceratopteris richardii</name>
    <name type="common">Triangle waterfern</name>
    <dbReference type="NCBI Taxonomy" id="49495"/>
    <lineage>
        <taxon>Eukaryota</taxon>
        <taxon>Viridiplantae</taxon>
        <taxon>Streptophyta</taxon>
        <taxon>Embryophyta</taxon>
        <taxon>Tracheophyta</taxon>
        <taxon>Polypodiopsida</taxon>
        <taxon>Polypodiidae</taxon>
        <taxon>Polypodiales</taxon>
        <taxon>Pteridineae</taxon>
        <taxon>Pteridaceae</taxon>
        <taxon>Parkerioideae</taxon>
        <taxon>Ceratopteris</taxon>
    </lineage>
</organism>
<comment type="catalytic activity">
    <reaction evidence="11">
        <text>oxaloacetate + ATP = phosphoenolpyruvate + ADP + CO2</text>
        <dbReference type="Rhea" id="RHEA:18617"/>
        <dbReference type="ChEBI" id="CHEBI:16452"/>
        <dbReference type="ChEBI" id="CHEBI:16526"/>
        <dbReference type="ChEBI" id="CHEBI:30616"/>
        <dbReference type="ChEBI" id="CHEBI:58702"/>
        <dbReference type="ChEBI" id="CHEBI:456216"/>
        <dbReference type="EC" id="4.1.1.49"/>
    </reaction>
</comment>
<evidence type="ECO:0000313" key="14">
    <source>
        <dbReference type="Proteomes" id="UP000825935"/>
    </source>
</evidence>
<keyword evidence="8" id="KW-0210">Decarboxylase</keyword>
<feature type="compositionally biased region" description="Basic and acidic residues" evidence="12">
    <location>
        <begin position="112"/>
        <end position="126"/>
    </location>
</feature>
<dbReference type="Gene3D" id="2.170.8.10">
    <property type="entry name" value="Phosphoenolpyruvate Carboxykinase, domain 2"/>
    <property type="match status" value="1"/>
</dbReference>
<keyword evidence="10" id="KW-0456">Lyase</keyword>
<proteinExistence type="inferred from homology"/>
<dbReference type="InterPro" id="IPR008210">
    <property type="entry name" value="PEP_carboxykinase_N"/>
</dbReference>
<dbReference type="GO" id="GO:0006094">
    <property type="term" value="P:gluconeogenesis"/>
    <property type="evidence" value="ECO:0007669"/>
    <property type="project" value="UniProtKB-KW"/>
</dbReference>
<dbReference type="OMA" id="FQKEEMA"/>
<dbReference type="PROSITE" id="PS00532">
    <property type="entry name" value="PEPCK_ATP"/>
    <property type="match status" value="1"/>
</dbReference>
<protein>
    <recommendedName>
        <fullName evidence="4">phosphoenolpyruvate carboxykinase (ATP)</fullName>
        <ecNumber evidence="4">4.1.1.49</ecNumber>
    </recommendedName>
</protein>
<dbReference type="Gene3D" id="3.40.449.10">
    <property type="entry name" value="Phosphoenolpyruvate Carboxykinase, domain 1"/>
    <property type="match status" value="1"/>
</dbReference>
<feature type="compositionally biased region" description="Polar residues" evidence="12">
    <location>
        <begin position="92"/>
        <end position="105"/>
    </location>
</feature>
<evidence type="ECO:0000256" key="9">
    <source>
        <dbReference type="ARBA" id="ARBA00022840"/>
    </source>
</evidence>
<evidence type="ECO:0000256" key="2">
    <source>
        <dbReference type="ARBA" id="ARBA00004742"/>
    </source>
</evidence>
<dbReference type="SUPFAM" id="SSF68923">
    <property type="entry name" value="PEP carboxykinase N-terminal domain"/>
    <property type="match status" value="1"/>
</dbReference>
<sequence length="671" mass="74786">MSDKVNGGMDSTGLAMPNGVPKIKTHVQQPQNDETTDPSVISRMSDHSGHTVKAQTLDELHFLQKKRSAPTTPKGPKMGALQMSEEERQKQQLKSISASLASLTRETGPKVIRGDPSKKHDAKVPPRPEPIPTPTSVIKSISDSALKFTHVLYNLSPAELYEQAIKYEKSSFITSTGALATLSGAKTGRSPRDKRIVKEETSENDLWWGKGSPNIEMDEQTFMVNRERAVDYLNSLDKVYVNDQFLNWDPELRIKVRVISARAYHSLFMYNMCIRPTPEELDDFGTPDFTIYNAGNFPCNRYTHYMTSSTSIDLNLKRKEMIILGTQYAGEMKKGLFTLMHYLMPKRGVLSLHSGCNMGKQGDVALFFGLSGTGKTTLSTDHNRYLIGDDEHCWSNNGVSNIEGGCYAKCIDLSAEKEPDIWNAIKFGTVLENVVFDEHTREVDYYDRSVTENTRASYPIEYIPNAKLPCVGPHPKNVVLLACDAFGVLPPVSKLTLPQTMYHFISGYTALIAGTEDGIKEPQATFSACFGAAFIMLHPTKYAAMLAERMKQHGTTAWLVNTGWSGGSYGVGKRMKLAYTRKMIDAIHDGSLLKAQYSVTPVFGLHIPDKVEGVPSDILRPENMWTDQKAYRETLEKLAGLFIKNFENFLDYKIGDDNNLTNEILAAGPKL</sequence>
<dbReference type="NCBIfam" id="TIGR00224">
    <property type="entry name" value="pckA"/>
    <property type="match status" value="1"/>
</dbReference>
<name>A0A8T2R927_CERRI</name>
<accession>A0A8T2R927</accession>
<dbReference type="PANTHER" id="PTHR30031">
    <property type="entry name" value="PHOSPHOENOLPYRUVATE CARBOXYKINASE ATP"/>
    <property type="match status" value="1"/>
</dbReference>
<dbReference type="CDD" id="cd00484">
    <property type="entry name" value="PEPCK_ATP"/>
    <property type="match status" value="1"/>
</dbReference>
<evidence type="ECO:0000256" key="12">
    <source>
        <dbReference type="SAM" id="MobiDB-lite"/>
    </source>
</evidence>
<dbReference type="GO" id="GO:0005829">
    <property type="term" value="C:cytosol"/>
    <property type="evidence" value="ECO:0007669"/>
    <property type="project" value="TreeGrafter"/>
</dbReference>
<dbReference type="AlphaFoldDB" id="A0A8T2R927"/>
<dbReference type="HAMAP" id="MF_00453">
    <property type="entry name" value="PEPCK_ATP"/>
    <property type="match status" value="1"/>
</dbReference>
<evidence type="ECO:0000256" key="10">
    <source>
        <dbReference type="ARBA" id="ARBA00023239"/>
    </source>
</evidence>
<comment type="pathway">
    <text evidence="2">Carbohydrate biosynthesis; gluconeogenesis.</text>
</comment>
<feature type="region of interest" description="Disordered" evidence="12">
    <location>
        <begin position="1"/>
        <end position="50"/>
    </location>
</feature>
<dbReference type="InterPro" id="IPR001272">
    <property type="entry name" value="PEP_carboxykinase_ATP"/>
</dbReference>
<keyword evidence="5" id="KW-0312">Gluconeogenesis</keyword>
<gene>
    <name evidence="13" type="ORF">KP509_29G047600</name>
</gene>
<evidence type="ECO:0000313" key="13">
    <source>
        <dbReference type="EMBL" id="KAH7292023.1"/>
    </source>
</evidence>
<dbReference type="EMBL" id="CM035434">
    <property type="protein sequence ID" value="KAH7292022.1"/>
    <property type="molecule type" value="Genomic_DNA"/>
</dbReference>
<keyword evidence="9" id="KW-0067">ATP-binding</keyword>
<dbReference type="OrthoDB" id="184182at2759"/>
<dbReference type="InterPro" id="IPR013035">
    <property type="entry name" value="PEP_carboxykinase_C"/>
</dbReference>
<comment type="subcellular location">
    <subcellularLocation>
        <location evidence="1">Cytoplasm</location>
    </subcellularLocation>
</comment>
<dbReference type="Gene3D" id="3.90.228.20">
    <property type="match status" value="1"/>
</dbReference>
<dbReference type="EC" id="4.1.1.49" evidence="4"/>
<evidence type="ECO:0000256" key="7">
    <source>
        <dbReference type="ARBA" id="ARBA00022741"/>
    </source>
</evidence>
<evidence type="ECO:0000256" key="4">
    <source>
        <dbReference type="ARBA" id="ARBA00012363"/>
    </source>
</evidence>
<reference evidence="13" key="1">
    <citation type="submission" date="2021-08" db="EMBL/GenBank/DDBJ databases">
        <title>WGS assembly of Ceratopteris richardii.</title>
        <authorList>
            <person name="Marchant D.B."/>
            <person name="Chen G."/>
            <person name="Jenkins J."/>
            <person name="Shu S."/>
            <person name="Leebens-Mack J."/>
            <person name="Grimwood J."/>
            <person name="Schmutz J."/>
            <person name="Soltis P."/>
            <person name="Soltis D."/>
            <person name="Chen Z.-H."/>
        </authorList>
    </citation>
    <scope>NUCLEOTIDE SEQUENCE</scope>
    <source>
        <strain evidence="13">Whitten #5841</strain>
        <tissue evidence="13">Leaf</tissue>
    </source>
</reference>
<dbReference type="Pfam" id="PF01293">
    <property type="entry name" value="PEPCK_ATP"/>
    <property type="match status" value="1"/>
</dbReference>
<keyword evidence="14" id="KW-1185">Reference proteome</keyword>
<evidence type="ECO:0000256" key="5">
    <source>
        <dbReference type="ARBA" id="ARBA00022432"/>
    </source>
</evidence>
<feature type="region of interest" description="Disordered" evidence="12">
    <location>
        <begin position="64"/>
        <end position="136"/>
    </location>
</feature>
<keyword evidence="6" id="KW-0963">Cytoplasm</keyword>
<evidence type="ECO:0000256" key="8">
    <source>
        <dbReference type="ARBA" id="ARBA00022793"/>
    </source>
</evidence>
<dbReference type="SUPFAM" id="SSF53795">
    <property type="entry name" value="PEP carboxykinase-like"/>
    <property type="match status" value="1"/>
</dbReference>
<comment type="caution">
    <text evidence="13">The sequence shown here is derived from an EMBL/GenBank/DDBJ whole genome shotgun (WGS) entry which is preliminary data.</text>
</comment>
<evidence type="ECO:0000256" key="6">
    <source>
        <dbReference type="ARBA" id="ARBA00022490"/>
    </source>
</evidence>
<evidence type="ECO:0000256" key="1">
    <source>
        <dbReference type="ARBA" id="ARBA00004496"/>
    </source>
</evidence>
<dbReference type="EMBL" id="CM035434">
    <property type="protein sequence ID" value="KAH7292023.1"/>
    <property type="molecule type" value="Genomic_DNA"/>
</dbReference>
<dbReference type="FunFam" id="2.170.8.10:FF:000001">
    <property type="entry name" value="Phosphoenolpyruvate carboxykinase (ATP)"/>
    <property type="match status" value="1"/>
</dbReference>
<dbReference type="InterPro" id="IPR015994">
    <property type="entry name" value="PEPCK_ATP_CS"/>
</dbReference>
<comment type="similarity">
    <text evidence="3">Belongs to the phosphoenolpyruvate carboxykinase (ATP) family.</text>
</comment>
<dbReference type="NCBIfam" id="NF006821">
    <property type="entry name" value="PRK09344.1-3"/>
    <property type="match status" value="1"/>
</dbReference>
<dbReference type="PANTHER" id="PTHR30031:SF0">
    <property type="entry name" value="PHOSPHOENOLPYRUVATE CARBOXYKINASE (ATP)"/>
    <property type="match status" value="1"/>
</dbReference>
<keyword evidence="7" id="KW-0547">Nucleotide-binding</keyword>
<dbReference type="NCBIfam" id="NF006820">
    <property type="entry name" value="PRK09344.1-2"/>
    <property type="match status" value="1"/>
</dbReference>
<dbReference type="GO" id="GO:0004612">
    <property type="term" value="F:phosphoenolpyruvate carboxykinase (ATP) activity"/>
    <property type="evidence" value="ECO:0007669"/>
    <property type="project" value="UniProtKB-EC"/>
</dbReference>
<feature type="compositionally biased region" description="Polar residues" evidence="12">
    <location>
        <begin position="26"/>
        <end position="39"/>
    </location>
</feature>
<dbReference type="GO" id="GO:0005524">
    <property type="term" value="F:ATP binding"/>
    <property type="evidence" value="ECO:0007669"/>
    <property type="project" value="UniProtKB-KW"/>
</dbReference>
<dbReference type="Proteomes" id="UP000825935">
    <property type="component" value="Chromosome 29"/>
</dbReference>
<evidence type="ECO:0000256" key="11">
    <source>
        <dbReference type="ARBA" id="ARBA00047371"/>
    </source>
</evidence>
<dbReference type="FunFam" id="3.40.449.10:FF:000009">
    <property type="entry name" value="Uncharacterized protein"/>
    <property type="match status" value="1"/>
</dbReference>